<dbReference type="GO" id="GO:0003677">
    <property type="term" value="F:DNA binding"/>
    <property type="evidence" value="ECO:0007669"/>
    <property type="project" value="UniProtKB-UniRule"/>
</dbReference>
<dbReference type="InterPro" id="IPR050808">
    <property type="entry name" value="Phage_Integrase"/>
</dbReference>
<dbReference type="InterPro" id="IPR002104">
    <property type="entry name" value="Integrase_catalytic"/>
</dbReference>
<evidence type="ECO:0000256" key="3">
    <source>
        <dbReference type="ARBA" id="ARBA00023125"/>
    </source>
</evidence>
<evidence type="ECO:0000256" key="1">
    <source>
        <dbReference type="ARBA" id="ARBA00008857"/>
    </source>
</evidence>
<evidence type="ECO:0000259" key="7">
    <source>
        <dbReference type="PROSITE" id="PS51900"/>
    </source>
</evidence>
<evidence type="ECO:0000313" key="8">
    <source>
        <dbReference type="EMBL" id="ARK30749.1"/>
    </source>
</evidence>
<evidence type="ECO:0000259" key="6">
    <source>
        <dbReference type="PROSITE" id="PS51898"/>
    </source>
</evidence>
<organism evidence="8 9">
    <name type="scientific">Halalkalibacter krulwichiae</name>
    <dbReference type="NCBI Taxonomy" id="199441"/>
    <lineage>
        <taxon>Bacteria</taxon>
        <taxon>Bacillati</taxon>
        <taxon>Bacillota</taxon>
        <taxon>Bacilli</taxon>
        <taxon>Bacillales</taxon>
        <taxon>Bacillaceae</taxon>
        <taxon>Halalkalibacter</taxon>
    </lineage>
</organism>
<dbReference type="Gene3D" id="1.10.443.10">
    <property type="entry name" value="Intergrase catalytic core"/>
    <property type="match status" value="1"/>
</dbReference>
<dbReference type="InterPro" id="IPR044068">
    <property type="entry name" value="CB"/>
</dbReference>
<keyword evidence="4" id="KW-0233">DNA recombination</keyword>
<dbReference type="Pfam" id="PF14657">
    <property type="entry name" value="Arm-DNA-bind_4"/>
    <property type="match status" value="1"/>
</dbReference>
<dbReference type="Gene3D" id="1.10.150.130">
    <property type="match status" value="1"/>
</dbReference>
<dbReference type="STRING" id="199441.BkAM31D_13410"/>
<dbReference type="InterPro" id="IPR010998">
    <property type="entry name" value="Integrase_recombinase_N"/>
</dbReference>
<dbReference type="PROSITE" id="PS51900">
    <property type="entry name" value="CB"/>
    <property type="match status" value="1"/>
</dbReference>
<dbReference type="GO" id="GO:0015074">
    <property type="term" value="P:DNA integration"/>
    <property type="evidence" value="ECO:0007669"/>
    <property type="project" value="UniProtKB-KW"/>
</dbReference>
<keyword evidence="3 5" id="KW-0238">DNA-binding</keyword>
<name>A0A1X9MBC1_9BACI</name>
<dbReference type="InterPro" id="IPR013762">
    <property type="entry name" value="Integrase-like_cat_sf"/>
</dbReference>
<evidence type="ECO:0000256" key="2">
    <source>
        <dbReference type="ARBA" id="ARBA00022908"/>
    </source>
</evidence>
<dbReference type="EMBL" id="CP020814">
    <property type="protein sequence ID" value="ARK30749.1"/>
    <property type="molecule type" value="Genomic_DNA"/>
</dbReference>
<dbReference type="PANTHER" id="PTHR30629:SF2">
    <property type="entry name" value="PROPHAGE INTEGRASE INTS-RELATED"/>
    <property type="match status" value="1"/>
</dbReference>
<dbReference type="InterPro" id="IPR028259">
    <property type="entry name" value="AP2-like_int_N"/>
</dbReference>
<proteinExistence type="inferred from homology"/>
<accession>A0A1X9MBC1</accession>
<dbReference type="KEGG" id="bkw:BkAM31D_13410"/>
<dbReference type="AlphaFoldDB" id="A0A1X9MBC1"/>
<dbReference type="RefSeq" id="WP_066149558.1">
    <property type="nucleotide sequence ID" value="NZ_CP020814.1"/>
</dbReference>
<evidence type="ECO:0000256" key="5">
    <source>
        <dbReference type="PROSITE-ProRule" id="PRU01248"/>
    </source>
</evidence>
<dbReference type="PANTHER" id="PTHR30629">
    <property type="entry name" value="PROPHAGE INTEGRASE"/>
    <property type="match status" value="1"/>
</dbReference>
<protein>
    <submittedName>
        <fullName evidence="8">Transposase from transposon Tn916</fullName>
    </submittedName>
</protein>
<evidence type="ECO:0000313" key="9">
    <source>
        <dbReference type="Proteomes" id="UP000193006"/>
    </source>
</evidence>
<dbReference type="SUPFAM" id="SSF56349">
    <property type="entry name" value="DNA breaking-rejoining enzymes"/>
    <property type="match status" value="1"/>
</dbReference>
<dbReference type="CDD" id="cd01189">
    <property type="entry name" value="INT_ICEBs1_C_like"/>
    <property type="match status" value="1"/>
</dbReference>
<dbReference type="InterPro" id="IPR011010">
    <property type="entry name" value="DNA_brk_join_enz"/>
</dbReference>
<dbReference type="Pfam" id="PF00589">
    <property type="entry name" value="Phage_integrase"/>
    <property type="match status" value="1"/>
</dbReference>
<feature type="domain" description="Tyr recombinase" evidence="6">
    <location>
        <begin position="167"/>
        <end position="370"/>
    </location>
</feature>
<dbReference type="Proteomes" id="UP000193006">
    <property type="component" value="Chromosome"/>
</dbReference>
<feature type="domain" description="Core-binding (CB)" evidence="7">
    <location>
        <begin position="64"/>
        <end position="147"/>
    </location>
</feature>
<comment type="similarity">
    <text evidence="1">Belongs to the 'phage' integrase family.</text>
</comment>
<sequence>MASIKKDESGKYYFVLNIAKDPETGKRKQLKRRGFSSKKEAELALSKLKLDLENNNNVVNSNNFKLESFINKWFEAKKVKLRPSTIRNYQEQLNYNILPYLGEVKVKDIGEELIQSYIMTLHKERGLAPATIRSAYGVVAEVLKKAMRKGLLKEDVLSDISLPREVKKIRVWDEEDIYKFLDAPNKILNITRHFIGFSISIQTGMRMSEVLGLRWKDVDLENKMIYVRQTLARNDNNSYNFVDEGKTTSAIRVIYISDSLVESLKQHKSFLENEIKIVGNTYLKYDLVVCTQTGNWVHPNNFRRAFKVTIEQLNLPKIRLHDLRHTHSTYLLSKNVNPKIIQERLGHKNVNITLGVYSHALPSMQREAISKFDDLFKLSDHKSNQHNQ</sequence>
<dbReference type="Pfam" id="PF14659">
    <property type="entry name" value="Phage_int_SAM_3"/>
    <property type="match status" value="1"/>
</dbReference>
<reference evidence="8 9" key="1">
    <citation type="submission" date="2017-04" db="EMBL/GenBank/DDBJ databases">
        <title>Bacillus krulwichiae AM31D Genome sequencing and assembly.</title>
        <authorList>
            <person name="Krulwich T.A."/>
            <person name="Anastor L."/>
            <person name="Ehrlich R."/>
            <person name="Ehrlich G.D."/>
            <person name="Janto B."/>
        </authorList>
    </citation>
    <scope>NUCLEOTIDE SEQUENCE [LARGE SCALE GENOMIC DNA]</scope>
    <source>
        <strain evidence="8 9">AM31D</strain>
    </source>
</reference>
<keyword evidence="2" id="KW-0229">DNA integration</keyword>
<dbReference type="PROSITE" id="PS51898">
    <property type="entry name" value="TYR_RECOMBINASE"/>
    <property type="match status" value="1"/>
</dbReference>
<keyword evidence="9" id="KW-1185">Reference proteome</keyword>
<dbReference type="InterPro" id="IPR004107">
    <property type="entry name" value="Integrase_SAM-like_N"/>
</dbReference>
<evidence type="ECO:0000256" key="4">
    <source>
        <dbReference type="ARBA" id="ARBA00023172"/>
    </source>
</evidence>
<gene>
    <name evidence="8" type="ORF">BkAM31D_13410</name>
</gene>
<dbReference type="GO" id="GO:0006310">
    <property type="term" value="P:DNA recombination"/>
    <property type="evidence" value="ECO:0007669"/>
    <property type="project" value="UniProtKB-KW"/>
</dbReference>